<accession>A0A1C4ZD23</accession>
<evidence type="ECO:0000256" key="1">
    <source>
        <dbReference type="SAM" id="MobiDB-lite"/>
    </source>
</evidence>
<dbReference type="AlphaFoldDB" id="A0A1C4ZD23"/>
<evidence type="ECO:0000313" key="2">
    <source>
        <dbReference type="EMBL" id="SCF30746.1"/>
    </source>
</evidence>
<dbReference type="EMBL" id="FMCS01000013">
    <property type="protein sequence ID" value="SCF30746.1"/>
    <property type="molecule type" value="Genomic_DNA"/>
</dbReference>
<organism evidence="2 3">
    <name type="scientific">Micromonospora chaiyaphumensis</name>
    <dbReference type="NCBI Taxonomy" id="307119"/>
    <lineage>
        <taxon>Bacteria</taxon>
        <taxon>Bacillati</taxon>
        <taxon>Actinomycetota</taxon>
        <taxon>Actinomycetes</taxon>
        <taxon>Micromonosporales</taxon>
        <taxon>Micromonosporaceae</taxon>
        <taxon>Micromonospora</taxon>
    </lineage>
</organism>
<proteinExistence type="predicted"/>
<gene>
    <name evidence="2" type="ORF">GA0070214_113120</name>
</gene>
<evidence type="ECO:0008006" key="4">
    <source>
        <dbReference type="Google" id="ProtNLM"/>
    </source>
</evidence>
<dbReference type="Proteomes" id="UP000199629">
    <property type="component" value="Unassembled WGS sequence"/>
</dbReference>
<dbReference type="RefSeq" id="WP_091269556.1">
    <property type="nucleotide sequence ID" value="NZ_FMCS01000013.1"/>
</dbReference>
<feature type="compositionally biased region" description="Low complexity" evidence="1">
    <location>
        <begin position="53"/>
        <end position="85"/>
    </location>
</feature>
<feature type="region of interest" description="Disordered" evidence="1">
    <location>
        <begin position="53"/>
        <end position="87"/>
    </location>
</feature>
<sequence>MGRRPLLAAAGWLATTAAATLVGLAAIQLVGSGITGTPGGVRDPGEVARALASPTPAATSPGASPTAGATPPATTASLPPAASGAERTFRTAGGTAIVECGPDGVRLVSWSPAPGYRVKEYDRGPDEHVEIRFVGAEGEHELRVRCRGSEPVATPHD</sequence>
<keyword evidence="3" id="KW-1185">Reference proteome</keyword>
<reference evidence="3" key="1">
    <citation type="submission" date="2016-06" db="EMBL/GenBank/DDBJ databases">
        <authorList>
            <person name="Varghese N."/>
            <person name="Submissions Spin"/>
        </authorList>
    </citation>
    <scope>NUCLEOTIDE SEQUENCE [LARGE SCALE GENOMIC DNA]</scope>
    <source>
        <strain evidence="3">DSM 45246</strain>
    </source>
</reference>
<name>A0A1C4ZD23_9ACTN</name>
<protein>
    <recommendedName>
        <fullName evidence="4">Septum formation initiator</fullName>
    </recommendedName>
</protein>
<evidence type="ECO:0000313" key="3">
    <source>
        <dbReference type="Proteomes" id="UP000199629"/>
    </source>
</evidence>